<dbReference type="RefSeq" id="WP_028384385.1">
    <property type="nucleotide sequence ID" value="NZ_CAAAJG010000066.1"/>
</dbReference>
<proteinExistence type="predicted"/>
<dbReference type="EMBL" id="UGOG01000001">
    <property type="protein sequence ID" value="STX62551.1"/>
    <property type="molecule type" value="Genomic_DNA"/>
</dbReference>
<gene>
    <name evidence="1" type="ORF">Lmor_2393</name>
    <name evidence="2" type="ORF">NCTC12239_01483</name>
</gene>
<evidence type="ECO:0000313" key="2">
    <source>
        <dbReference type="EMBL" id="STX62551.1"/>
    </source>
</evidence>
<evidence type="ECO:0000313" key="4">
    <source>
        <dbReference type="Proteomes" id="UP000254040"/>
    </source>
</evidence>
<dbReference type="Proteomes" id="UP000054985">
    <property type="component" value="Unassembled WGS sequence"/>
</dbReference>
<reference evidence="2 4" key="2">
    <citation type="submission" date="2018-06" db="EMBL/GenBank/DDBJ databases">
        <authorList>
            <consortium name="Pathogen Informatics"/>
            <person name="Doyle S."/>
        </authorList>
    </citation>
    <scope>NUCLEOTIDE SEQUENCE [LARGE SCALE GENOMIC DNA]</scope>
    <source>
        <strain evidence="2 4">NCTC12239</strain>
    </source>
</reference>
<dbReference type="EMBL" id="LNYN01000029">
    <property type="protein sequence ID" value="KTD32455.1"/>
    <property type="molecule type" value="Genomic_DNA"/>
</dbReference>
<accession>A0A378K3X3</accession>
<reference evidence="1 3" key="1">
    <citation type="submission" date="2015-11" db="EMBL/GenBank/DDBJ databases">
        <title>Genomic analysis of 38 Legionella species identifies large and diverse effector repertoires.</title>
        <authorList>
            <person name="Burstein D."/>
            <person name="Amaro F."/>
            <person name="Zusman T."/>
            <person name="Lifshitz Z."/>
            <person name="Cohen O."/>
            <person name="Gilbert J.A."/>
            <person name="Pupko T."/>
            <person name="Shuman H.A."/>
            <person name="Segal G."/>
        </authorList>
    </citation>
    <scope>NUCLEOTIDE SEQUENCE [LARGE SCALE GENOMIC DNA]</scope>
    <source>
        <strain evidence="1 3">ATCC 43877</strain>
    </source>
</reference>
<evidence type="ECO:0000313" key="3">
    <source>
        <dbReference type="Proteomes" id="UP000054985"/>
    </source>
</evidence>
<dbReference type="AlphaFoldDB" id="A0A378K3X3"/>
<organism evidence="2 4">
    <name type="scientific">Legionella moravica</name>
    <dbReference type="NCBI Taxonomy" id="39962"/>
    <lineage>
        <taxon>Bacteria</taxon>
        <taxon>Pseudomonadati</taxon>
        <taxon>Pseudomonadota</taxon>
        <taxon>Gammaproteobacteria</taxon>
        <taxon>Legionellales</taxon>
        <taxon>Legionellaceae</taxon>
        <taxon>Legionella</taxon>
    </lineage>
</organism>
<protein>
    <submittedName>
        <fullName evidence="2">Uncharacterized protein</fullName>
    </submittedName>
</protein>
<name>A0A378K3X3_9GAMM</name>
<dbReference type="OrthoDB" id="9935405at2"/>
<keyword evidence="3" id="KW-1185">Reference proteome</keyword>
<evidence type="ECO:0000313" key="1">
    <source>
        <dbReference type="EMBL" id="KTD32455.1"/>
    </source>
</evidence>
<dbReference type="Proteomes" id="UP000254040">
    <property type="component" value="Unassembled WGS sequence"/>
</dbReference>
<sequence length="208" mass="23069">MYTFYGSELYKTKSMAKPSLELIYEDPRSNKRILIWEVDTVCIRGLVIDRQSEHTVSLCAVSLITCSAYIFSFTNYAGVEKAIIYQATSPGPKYAGWIASQIATETDLSTVSIIIATPADEVSCADSGTDLTDINDIHSSYLYRVGFTGKVQVLFGNSSYTINSKGKHGCEKLLNELVFLKPTRIEACTNTLEDERSLDEKKTSCLLL</sequence>